<dbReference type="EMBL" id="CAVMJV010000003">
    <property type="protein sequence ID" value="CAK5017179.1"/>
    <property type="molecule type" value="Genomic_DNA"/>
</dbReference>
<keyword evidence="2" id="KW-1185">Reference proteome</keyword>
<proteinExistence type="predicted"/>
<evidence type="ECO:0000313" key="1">
    <source>
        <dbReference type="EMBL" id="CAK5017179.1"/>
    </source>
</evidence>
<organism evidence="1 2">
    <name type="scientific">Meloidogyne enterolobii</name>
    <name type="common">Root-knot nematode worm</name>
    <name type="synonym">Meloidogyne mayaguensis</name>
    <dbReference type="NCBI Taxonomy" id="390850"/>
    <lineage>
        <taxon>Eukaryota</taxon>
        <taxon>Metazoa</taxon>
        <taxon>Ecdysozoa</taxon>
        <taxon>Nematoda</taxon>
        <taxon>Chromadorea</taxon>
        <taxon>Rhabditida</taxon>
        <taxon>Tylenchina</taxon>
        <taxon>Tylenchomorpha</taxon>
        <taxon>Tylenchoidea</taxon>
        <taxon>Meloidogynidae</taxon>
        <taxon>Meloidogyninae</taxon>
        <taxon>Meloidogyne</taxon>
    </lineage>
</organism>
<reference evidence="1" key="1">
    <citation type="submission" date="2023-11" db="EMBL/GenBank/DDBJ databases">
        <authorList>
            <person name="Poullet M."/>
        </authorList>
    </citation>
    <scope>NUCLEOTIDE SEQUENCE</scope>
    <source>
        <strain evidence="1">E1834</strain>
    </source>
</reference>
<dbReference type="Proteomes" id="UP001497535">
    <property type="component" value="Unassembled WGS sequence"/>
</dbReference>
<name>A0ACB0XTV7_MELEN</name>
<evidence type="ECO:0000313" key="2">
    <source>
        <dbReference type="Proteomes" id="UP001497535"/>
    </source>
</evidence>
<sequence length="74" mass="8402">MPNIDQQQPNVAATTSSKPTSAATSSRPFQGVKNNFFLWFYVRPIHTRAGTHKTVPVPFQLLMFAYAILERIQH</sequence>
<protein>
    <submittedName>
        <fullName evidence="1">Uncharacterized protein</fullName>
    </submittedName>
</protein>
<accession>A0ACB0XTV7</accession>
<gene>
    <name evidence="1" type="ORF">MENTE1834_LOCUS3446</name>
</gene>
<comment type="caution">
    <text evidence="1">The sequence shown here is derived from an EMBL/GenBank/DDBJ whole genome shotgun (WGS) entry which is preliminary data.</text>
</comment>